<dbReference type="EMBL" id="LAVA02000019">
    <property type="protein sequence ID" value="OIJ68137.1"/>
    <property type="molecule type" value="Genomic_DNA"/>
</dbReference>
<dbReference type="Proteomes" id="UP000034196">
    <property type="component" value="Unassembled WGS sequence"/>
</dbReference>
<dbReference type="STRING" id="1428628.WN71_010150"/>
<dbReference type="PROSITE" id="PS00018">
    <property type="entry name" value="EF_HAND_1"/>
    <property type="match status" value="1"/>
</dbReference>
<dbReference type="AlphaFoldDB" id="A0A1J4P073"/>
<proteinExistence type="predicted"/>
<dbReference type="Pfam" id="PF00656">
    <property type="entry name" value="Peptidase_C14"/>
    <property type="match status" value="1"/>
</dbReference>
<reference evidence="2" key="1">
    <citation type="submission" date="2016-10" db="EMBL/GenBank/DDBJ databases">
        <title>Genome sequence of Streptomyces mangrovisoli MUSC 149.</title>
        <authorList>
            <person name="Lee L.-H."/>
            <person name="Ser H.-L."/>
        </authorList>
    </citation>
    <scope>NUCLEOTIDE SEQUENCE [LARGE SCALE GENOMIC DNA]</scope>
    <source>
        <strain evidence="2">MUSC 149</strain>
    </source>
</reference>
<name>A0A1J4P073_9ACTN</name>
<dbReference type="Gene3D" id="3.40.50.1460">
    <property type="match status" value="1"/>
</dbReference>
<dbReference type="SUPFAM" id="SSF52129">
    <property type="entry name" value="Caspase-like"/>
    <property type="match status" value="1"/>
</dbReference>
<organism evidence="2 3">
    <name type="scientific">Streptomyces mangrovisoli</name>
    <dbReference type="NCBI Taxonomy" id="1428628"/>
    <lineage>
        <taxon>Bacteria</taxon>
        <taxon>Bacillati</taxon>
        <taxon>Actinomycetota</taxon>
        <taxon>Actinomycetes</taxon>
        <taxon>Kitasatosporales</taxon>
        <taxon>Streptomycetaceae</taxon>
        <taxon>Streptomyces</taxon>
    </lineage>
</organism>
<dbReference type="NCBIfam" id="NF047832">
    <property type="entry name" value="caspase_w_EACC1"/>
    <property type="match status" value="1"/>
</dbReference>
<sequence>MTTSRYDDPRLDHLPGADADAVALSEVLRDGSIGGFEVDLLRDPTRDEVARGVQRFFGAAAPEDLLLLHLSCHGRKDSRGRLHFAARDTEVDTLEASSVDADFLNDRMEQSASQQIVLLLDCCYSGAFVKGMRTRAVEHAVDVAGNLGGRGRFIITSSTSLQYSYEDGERSRDGAKPSVFTTAVVQSLRNGTGDRDGDGRVGAEEFYRDVCDRVRRILPDQTPTLSVNSAIGDLVVALNPAGPRPSHPAPAAPTAGAGPEPVVIARSTEYPFDPVKGSGYDIGEVMNYLKQVIGLVSDPRRTTPIRPPYFAEVKAKSGIGYDRGQVDAHVRRHLAEPADFEVALGRLLREQGVAVVDEGDPVGRRLGRLRDRCRLVGWERLVGHVRTGRVVDPQAAVAFTSTHLCVLDAGHLLRVPYRELPSLSVSSTSRWETWSGSNDQAGWGGETEVVTTTVRFGPDEAVFERLYGELVRDALRAFVAAMADLRGRRPDWFA</sequence>
<evidence type="ECO:0000313" key="3">
    <source>
        <dbReference type="Proteomes" id="UP000034196"/>
    </source>
</evidence>
<dbReference type="InterPro" id="IPR011600">
    <property type="entry name" value="Pept_C14_caspase"/>
</dbReference>
<evidence type="ECO:0000259" key="1">
    <source>
        <dbReference type="Pfam" id="PF00656"/>
    </source>
</evidence>
<dbReference type="GO" id="GO:0006508">
    <property type="term" value="P:proteolysis"/>
    <property type="evidence" value="ECO:0007669"/>
    <property type="project" value="InterPro"/>
</dbReference>
<feature type="domain" description="Peptidase C14 caspase" evidence="1">
    <location>
        <begin position="10"/>
        <end position="229"/>
    </location>
</feature>
<dbReference type="InterPro" id="IPR018247">
    <property type="entry name" value="EF_Hand_1_Ca_BS"/>
</dbReference>
<dbReference type="InterPro" id="IPR029030">
    <property type="entry name" value="Caspase-like_dom_sf"/>
</dbReference>
<accession>A0A1J4P073</accession>
<comment type="caution">
    <text evidence="2">The sequence shown here is derived from an EMBL/GenBank/DDBJ whole genome shotgun (WGS) entry which is preliminary data.</text>
</comment>
<protein>
    <recommendedName>
        <fullName evidence="1">Peptidase C14 caspase domain-containing protein</fullName>
    </recommendedName>
</protein>
<evidence type="ECO:0000313" key="2">
    <source>
        <dbReference type="EMBL" id="OIJ68137.1"/>
    </source>
</evidence>
<keyword evidence="3" id="KW-1185">Reference proteome</keyword>
<gene>
    <name evidence="2" type="ORF">WN71_010150</name>
</gene>
<dbReference type="GO" id="GO:0004197">
    <property type="term" value="F:cysteine-type endopeptidase activity"/>
    <property type="evidence" value="ECO:0007669"/>
    <property type="project" value="InterPro"/>
</dbReference>